<protein>
    <submittedName>
        <fullName evidence="1">Metalloendopeptidase</fullName>
    </submittedName>
</protein>
<reference evidence="1 2" key="1">
    <citation type="journal article" date="2015" name="Genome Announc.">
        <title>Draft Genome of the Euendolithic (true boring) Cyanobacterium Mastigocoleus testarum strain BC008.</title>
        <authorList>
            <person name="Guida B.S."/>
            <person name="Garcia-Pichel F."/>
        </authorList>
    </citation>
    <scope>NUCLEOTIDE SEQUENCE [LARGE SCALE GENOMIC DNA]</scope>
    <source>
        <strain evidence="1 2">BC008</strain>
    </source>
</reference>
<sequence length="553" mass="60317">MPQNKAKFLIPAVGAALVLGGIATATYLFLKGGPSGTISDALGSAKLVPDEAIMTAYISTDPELWSNLENFGTPEAQKLITQGLEDFKKDLTKDRDLSYEKDLKPWLGGVMFAVLPPNPVQPTQGTPQDRSEPNLLMVVGVKDKLAALDFSKKLKSQKDVETKEIDYKGETITQTIENKGAPSYSAILNDRVVLAPNKENIQQAIDTYKGEASFASKPGADKLFNHNVDLQNTLVKVYVPDYGNTVKQLLTTNSSSQVPPQTLEQLKQVKSMVGAIGVDNVGIRMKATANLDPQLAEYQYPNSPSNLVNLFPVDTIVSANGKDLKDVWSAFVKQSETNPELKQALQQTRTQLQTVNIDLDKDIFSWMNGEFALALIPANQGVLANTGFGAALVFDTSDRQTTEATFNKINNIAQNQLPISIQKGKIGDKDVTKWEFPGQGALVTQGWLDNDTVFMAVGDSVAQTVATAKNPSLKDSDPFKTIAGSLQQPNSGYFYLNMDQSMNIFDRFAALQPIPKEARTVLDSIRGVGMTANNPNKETSQFEFVLALKQKSQ</sequence>
<evidence type="ECO:0000313" key="1">
    <source>
        <dbReference type="EMBL" id="KST62439.1"/>
    </source>
</evidence>
<dbReference type="OrthoDB" id="451203at2"/>
<comment type="caution">
    <text evidence="1">The sequence shown here is derived from an EMBL/GenBank/DDBJ whole genome shotgun (WGS) entry which is preliminary data.</text>
</comment>
<dbReference type="AlphaFoldDB" id="A0A0V7ZD91"/>
<gene>
    <name evidence="1" type="ORF">BC008_09735</name>
</gene>
<dbReference type="InterPro" id="IPR021787">
    <property type="entry name" value="DUF3352"/>
</dbReference>
<dbReference type="EMBL" id="LMTZ01000156">
    <property type="protein sequence ID" value="KST62439.1"/>
    <property type="molecule type" value="Genomic_DNA"/>
</dbReference>
<organism evidence="1 2">
    <name type="scientific">Mastigocoleus testarum BC008</name>
    <dbReference type="NCBI Taxonomy" id="371196"/>
    <lineage>
        <taxon>Bacteria</taxon>
        <taxon>Bacillati</taxon>
        <taxon>Cyanobacteriota</taxon>
        <taxon>Cyanophyceae</taxon>
        <taxon>Nostocales</taxon>
        <taxon>Hapalosiphonaceae</taxon>
        <taxon>Mastigocoleus</taxon>
    </lineage>
</organism>
<dbReference type="Proteomes" id="UP000053372">
    <property type="component" value="Unassembled WGS sequence"/>
</dbReference>
<proteinExistence type="predicted"/>
<dbReference type="Pfam" id="PF11832">
    <property type="entry name" value="DUF3352"/>
    <property type="match status" value="1"/>
</dbReference>
<accession>A0A0V7ZD91</accession>
<name>A0A0V7ZD91_9CYAN</name>
<evidence type="ECO:0000313" key="2">
    <source>
        <dbReference type="Proteomes" id="UP000053372"/>
    </source>
</evidence>
<keyword evidence="2" id="KW-1185">Reference proteome</keyword>
<dbReference type="RefSeq" id="WP_027842419.1">
    <property type="nucleotide sequence ID" value="NZ_LMTZ01000156.1"/>
</dbReference>